<dbReference type="EMBL" id="MU157853">
    <property type="protein sequence ID" value="KAF9528352.1"/>
    <property type="molecule type" value="Genomic_DNA"/>
</dbReference>
<evidence type="ECO:0000313" key="2">
    <source>
        <dbReference type="EMBL" id="KAF9528352.1"/>
    </source>
</evidence>
<feature type="transmembrane region" description="Helical" evidence="1">
    <location>
        <begin position="108"/>
        <end position="127"/>
    </location>
</feature>
<keyword evidence="1" id="KW-0472">Membrane</keyword>
<accession>A0A9P6EFX8</accession>
<feature type="transmembrane region" description="Helical" evidence="1">
    <location>
        <begin position="52"/>
        <end position="74"/>
    </location>
</feature>
<feature type="transmembrane region" description="Helical" evidence="1">
    <location>
        <begin position="20"/>
        <end position="40"/>
    </location>
</feature>
<comment type="caution">
    <text evidence="2">The sequence shown here is derived from an EMBL/GenBank/DDBJ whole genome shotgun (WGS) entry which is preliminary data.</text>
</comment>
<evidence type="ECO:0000313" key="3">
    <source>
        <dbReference type="Proteomes" id="UP000807306"/>
    </source>
</evidence>
<organism evidence="2 3">
    <name type="scientific">Crepidotus variabilis</name>
    <dbReference type="NCBI Taxonomy" id="179855"/>
    <lineage>
        <taxon>Eukaryota</taxon>
        <taxon>Fungi</taxon>
        <taxon>Dikarya</taxon>
        <taxon>Basidiomycota</taxon>
        <taxon>Agaricomycotina</taxon>
        <taxon>Agaricomycetes</taxon>
        <taxon>Agaricomycetidae</taxon>
        <taxon>Agaricales</taxon>
        <taxon>Agaricineae</taxon>
        <taxon>Crepidotaceae</taxon>
        <taxon>Crepidotus</taxon>
    </lineage>
</organism>
<sequence>MHSVPFSIEAAKLTGLFLESILFGGLLISYAFCLETLFFNKGRRKPPADVNWPMVAVSSILLGVATMDLSLGFYHVLKAFVFLNGEGGAVTVFADISNWVNITRSTTFIVQTNLGDMMLIYRCWVIWCRSWRVVAPSICLWLGTVAMTTWLLWIESTLRVKVLLNARQLRPSGISFWVLSTVLNITTTALLVYKIWLVERENRSTRMSRMGGHHRQYTKIEYIIRYIVESGVLCTGMALVSFIPFILGSTVFYPVTDVQVVLIGIAFNLIIIRTSKIVSSSSSSSTYLTSEITVSQNVPIHFVARSPESTKENDANFAITVTQGVVRDSTLDKPSSTM</sequence>
<name>A0A9P6EFX8_9AGAR</name>
<reference evidence="2" key="1">
    <citation type="submission" date="2020-11" db="EMBL/GenBank/DDBJ databases">
        <authorList>
            <consortium name="DOE Joint Genome Institute"/>
            <person name="Ahrendt S."/>
            <person name="Riley R."/>
            <person name="Andreopoulos W."/>
            <person name="Labutti K."/>
            <person name="Pangilinan J."/>
            <person name="Ruiz-Duenas F.J."/>
            <person name="Barrasa J.M."/>
            <person name="Sanchez-Garcia M."/>
            <person name="Camarero S."/>
            <person name="Miyauchi S."/>
            <person name="Serrano A."/>
            <person name="Linde D."/>
            <person name="Babiker R."/>
            <person name="Drula E."/>
            <person name="Ayuso-Fernandez I."/>
            <person name="Pacheco R."/>
            <person name="Padilla G."/>
            <person name="Ferreira P."/>
            <person name="Barriuso J."/>
            <person name="Kellner H."/>
            <person name="Castanera R."/>
            <person name="Alfaro M."/>
            <person name="Ramirez L."/>
            <person name="Pisabarro A.G."/>
            <person name="Kuo A."/>
            <person name="Tritt A."/>
            <person name="Lipzen A."/>
            <person name="He G."/>
            <person name="Yan M."/>
            <person name="Ng V."/>
            <person name="Cullen D."/>
            <person name="Martin F."/>
            <person name="Rosso M.-N."/>
            <person name="Henrissat B."/>
            <person name="Hibbett D."/>
            <person name="Martinez A.T."/>
            <person name="Grigoriev I.V."/>
        </authorList>
    </citation>
    <scope>NUCLEOTIDE SEQUENCE</scope>
    <source>
        <strain evidence="2">CBS 506.95</strain>
    </source>
</reference>
<dbReference type="AlphaFoldDB" id="A0A9P6EFX8"/>
<keyword evidence="1" id="KW-1133">Transmembrane helix</keyword>
<dbReference type="OrthoDB" id="3357408at2759"/>
<gene>
    <name evidence="2" type="ORF">CPB83DRAFT_854456</name>
</gene>
<keyword evidence="1" id="KW-0812">Transmembrane</keyword>
<feature type="transmembrane region" description="Helical" evidence="1">
    <location>
        <begin position="134"/>
        <end position="154"/>
    </location>
</feature>
<feature type="transmembrane region" description="Helical" evidence="1">
    <location>
        <begin position="223"/>
        <end position="246"/>
    </location>
</feature>
<keyword evidence="3" id="KW-1185">Reference proteome</keyword>
<evidence type="ECO:0000256" key="1">
    <source>
        <dbReference type="SAM" id="Phobius"/>
    </source>
</evidence>
<protein>
    <submittedName>
        <fullName evidence="2">Uncharacterized protein</fullName>
    </submittedName>
</protein>
<proteinExistence type="predicted"/>
<feature type="transmembrane region" description="Helical" evidence="1">
    <location>
        <begin position="174"/>
        <end position="197"/>
    </location>
</feature>
<feature type="transmembrane region" description="Helical" evidence="1">
    <location>
        <begin position="252"/>
        <end position="272"/>
    </location>
</feature>
<dbReference type="Proteomes" id="UP000807306">
    <property type="component" value="Unassembled WGS sequence"/>
</dbReference>